<accession>A0A5N1IYG5</accession>
<organism evidence="1 2">
    <name type="scientific">Adhaeribacter soli</name>
    <dbReference type="NCBI Taxonomy" id="2607655"/>
    <lineage>
        <taxon>Bacteria</taxon>
        <taxon>Pseudomonadati</taxon>
        <taxon>Bacteroidota</taxon>
        <taxon>Cytophagia</taxon>
        <taxon>Cytophagales</taxon>
        <taxon>Hymenobacteraceae</taxon>
        <taxon>Adhaeribacter</taxon>
    </lineage>
</organism>
<evidence type="ECO:0000313" key="1">
    <source>
        <dbReference type="EMBL" id="KAA9338947.1"/>
    </source>
</evidence>
<proteinExistence type="predicted"/>
<dbReference type="Proteomes" id="UP000326570">
    <property type="component" value="Unassembled WGS sequence"/>
</dbReference>
<dbReference type="RefSeq" id="WP_150903581.1">
    <property type="nucleotide sequence ID" value="NZ_VTWT01000004.1"/>
</dbReference>
<gene>
    <name evidence="1" type="ORF">F0P94_09155</name>
</gene>
<comment type="caution">
    <text evidence="1">The sequence shown here is derived from an EMBL/GenBank/DDBJ whole genome shotgun (WGS) entry which is preliminary data.</text>
</comment>
<evidence type="ECO:0000313" key="2">
    <source>
        <dbReference type="Proteomes" id="UP000326570"/>
    </source>
</evidence>
<dbReference type="AlphaFoldDB" id="A0A5N1IYG5"/>
<sequence length="68" mass="7690">MLDNLKIVLNDNQNAILTKIEQIRAILIATHNDKFLLEKLFTPAVVNSWGAEKDLQTESICAIIKQVQ</sequence>
<keyword evidence="2" id="KW-1185">Reference proteome</keyword>
<protein>
    <submittedName>
        <fullName evidence="1">Uncharacterized protein</fullName>
    </submittedName>
</protein>
<name>A0A5N1IYG5_9BACT</name>
<reference evidence="1 2" key="1">
    <citation type="submission" date="2019-09" db="EMBL/GenBank/DDBJ databases">
        <title>Genome sequence of Adhaeribacter sp. M2.</title>
        <authorList>
            <person name="Srinivasan S."/>
        </authorList>
    </citation>
    <scope>NUCLEOTIDE SEQUENCE [LARGE SCALE GENOMIC DNA]</scope>
    <source>
        <strain evidence="1 2">M2</strain>
    </source>
</reference>
<dbReference type="EMBL" id="VTWT01000004">
    <property type="protein sequence ID" value="KAA9338947.1"/>
    <property type="molecule type" value="Genomic_DNA"/>
</dbReference>